<feature type="non-terminal residue" evidence="1">
    <location>
        <position position="21"/>
    </location>
</feature>
<reference evidence="1" key="1">
    <citation type="journal article" date="2015" name="Nature">
        <title>Complex archaea that bridge the gap between prokaryotes and eukaryotes.</title>
        <authorList>
            <person name="Spang A."/>
            <person name="Saw J.H."/>
            <person name="Jorgensen S.L."/>
            <person name="Zaremba-Niedzwiedzka K."/>
            <person name="Martijn J."/>
            <person name="Lind A.E."/>
            <person name="van Eijk R."/>
            <person name="Schleper C."/>
            <person name="Guy L."/>
            <person name="Ettema T.J."/>
        </authorList>
    </citation>
    <scope>NUCLEOTIDE SEQUENCE</scope>
</reference>
<proteinExistence type="predicted"/>
<organism evidence="1">
    <name type="scientific">marine sediment metagenome</name>
    <dbReference type="NCBI Taxonomy" id="412755"/>
    <lineage>
        <taxon>unclassified sequences</taxon>
        <taxon>metagenomes</taxon>
        <taxon>ecological metagenomes</taxon>
    </lineage>
</organism>
<accession>A0A0F9CP02</accession>
<evidence type="ECO:0000313" key="1">
    <source>
        <dbReference type="EMBL" id="KKL50894.1"/>
    </source>
</evidence>
<gene>
    <name evidence="1" type="ORF">LCGC14_2300890</name>
</gene>
<name>A0A0F9CP02_9ZZZZ</name>
<protein>
    <submittedName>
        <fullName evidence="1">Uncharacterized protein</fullName>
    </submittedName>
</protein>
<sequence length="21" mass="2658">MNYLIQLKILWAFRHQGVIQW</sequence>
<comment type="caution">
    <text evidence="1">The sequence shown here is derived from an EMBL/GenBank/DDBJ whole genome shotgun (WGS) entry which is preliminary data.</text>
</comment>
<dbReference type="AlphaFoldDB" id="A0A0F9CP02"/>
<dbReference type="EMBL" id="LAZR01032435">
    <property type="protein sequence ID" value="KKL50894.1"/>
    <property type="molecule type" value="Genomic_DNA"/>
</dbReference>